<keyword evidence="7" id="KW-0378">Hydrolase</keyword>
<evidence type="ECO:0000313" key="8">
    <source>
        <dbReference type="Proteomes" id="UP001267407"/>
    </source>
</evidence>
<dbReference type="RefSeq" id="WP_200368860.1">
    <property type="nucleotide sequence ID" value="NZ_JAVMBO010000017.1"/>
</dbReference>
<evidence type="ECO:0000313" key="7">
    <source>
        <dbReference type="EMBL" id="MDS1311367.1"/>
    </source>
</evidence>
<evidence type="ECO:0000256" key="4">
    <source>
        <dbReference type="ARBA" id="ARBA00023136"/>
    </source>
</evidence>
<evidence type="ECO:0000256" key="5">
    <source>
        <dbReference type="SAM" id="Phobius"/>
    </source>
</evidence>
<gene>
    <name evidence="7" type="primary">rrtA</name>
    <name evidence="7" type="ORF">RKA07_14800</name>
</gene>
<evidence type="ECO:0000256" key="1">
    <source>
        <dbReference type="ARBA" id="ARBA00004141"/>
    </source>
</evidence>
<keyword evidence="3 5" id="KW-1133">Transmembrane helix</keyword>
<dbReference type="SUPFAM" id="SSF144091">
    <property type="entry name" value="Rhomboid-like"/>
    <property type="match status" value="1"/>
</dbReference>
<comment type="subcellular location">
    <subcellularLocation>
        <location evidence="1">Membrane</location>
        <topology evidence="1">Multi-pass membrane protein</topology>
    </subcellularLocation>
</comment>
<dbReference type="Gene3D" id="1.20.1540.10">
    <property type="entry name" value="Rhomboid-like"/>
    <property type="match status" value="1"/>
</dbReference>
<keyword evidence="4 5" id="KW-0472">Membrane</keyword>
<feature type="transmembrane region" description="Helical" evidence="5">
    <location>
        <begin position="54"/>
        <end position="76"/>
    </location>
</feature>
<dbReference type="EC" id="3.4.21.-" evidence="7"/>
<proteinExistence type="predicted"/>
<feature type="transmembrane region" description="Helical" evidence="5">
    <location>
        <begin position="12"/>
        <end position="34"/>
    </location>
</feature>
<keyword evidence="2 5" id="KW-0812">Transmembrane</keyword>
<dbReference type="EMBL" id="JAVMBO010000017">
    <property type="protein sequence ID" value="MDS1311367.1"/>
    <property type="molecule type" value="Genomic_DNA"/>
</dbReference>
<comment type="caution">
    <text evidence="7">The sequence shown here is derived from an EMBL/GenBank/DDBJ whole genome shotgun (WGS) entry which is preliminary data.</text>
</comment>
<feature type="transmembrane region" description="Helical" evidence="5">
    <location>
        <begin position="109"/>
        <end position="128"/>
    </location>
</feature>
<feature type="transmembrane region" description="Helical" evidence="5">
    <location>
        <begin position="173"/>
        <end position="193"/>
    </location>
</feature>
<dbReference type="NCBIfam" id="TIGR03902">
    <property type="entry name" value="rhom_GG_sort"/>
    <property type="match status" value="1"/>
</dbReference>
<feature type="domain" description="Peptidase S54 rhomboid" evidence="6">
    <location>
        <begin position="44"/>
        <end position="185"/>
    </location>
</feature>
<organism evidence="7 8">
    <name type="scientific">Marinobacter xiaoshiensis</name>
    <dbReference type="NCBI Taxonomy" id="3073652"/>
    <lineage>
        <taxon>Bacteria</taxon>
        <taxon>Pseudomonadati</taxon>
        <taxon>Pseudomonadota</taxon>
        <taxon>Gammaproteobacteria</taxon>
        <taxon>Pseudomonadales</taxon>
        <taxon>Marinobacteraceae</taxon>
        <taxon>Marinobacter</taxon>
    </lineage>
</organism>
<dbReference type="InterPro" id="IPR022764">
    <property type="entry name" value="Peptidase_S54_rhomboid_dom"/>
</dbReference>
<evidence type="ECO:0000256" key="3">
    <source>
        <dbReference type="ARBA" id="ARBA00022989"/>
    </source>
</evidence>
<evidence type="ECO:0000256" key="2">
    <source>
        <dbReference type="ARBA" id="ARBA00022692"/>
    </source>
</evidence>
<evidence type="ECO:0000259" key="6">
    <source>
        <dbReference type="Pfam" id="PF01694"/>
    </source>
</evidence>
<dbReference type="Proteomes" id="UP001267407">
    <property type="component" value="Unassembled WGS sequence"/>
</dbReference>
<feature type="transmembrane region" description="Helical" evidence="5">
    <location>
        <begin position="135"/>
        <end position="153"/>
    </location>
</feature>
<sequence>MTTVSRILPLPCWRRFVVLAFVLGASACLPPTLFEWSRSGLSSTEYWRLATGHWVHLGIGHLALNLSGLMVICLLFKRHPPLIEWVGYLLVSPLVISLGLVWLAPDLLWYRGFSGCLHGLLVFTALFNLRSEQRWSLLVLGFVVLKLALEDTFYTQEMVNPLIGGRVILQAHWLGALTGAIAGLLSILAEMLFRTPAKSSPG</sequence>
<dbReference type="GO" id="GO:0016787">
    <property type="term" value="F:hydrolase activity"/>
    <property type="evidence" value="ECO:0007669"/>
    <property type="project" value="UniProtKB-KW"/>
</dbReference>
<dbReference type="InterPro" id="IPR035952">
    <property type="entry name" value="Rhomboid-like_sf"/>
</dbReference>
<keyword evidence="8" id="KW-1185">Reference proteome</keyword>
<accession>A0ABU2HK09</accession>
<feature type="transmembrane region" description="Helical" evidence="5">
    <location>
        <begin position="85"/>
        <end position="103"/>
    </location>
</feature>
<dbReference type="InterPro" id="IPR023826">
    <property type="entry name" value="Rhom-like_SP_proteobac"/>
</dbReference>
<protein>
    <submittedName>
        <fullName evidence="7">Rhombosortase</fullName>
        <ecNumber evidence="7">3.4.21.-</ecNumber>
    </submittedName>
</protein>
<dbReference type="PROSITE" id="PS51257">
    <property type="entry name" value="PROKAR_LIPOPROTEIN"/>
    <property type="match status" value="1"/>
</dbReference>
<reference evidence="7" key="1">
    <citation type="submission" date="2023-09" db="EMBL/GenBank/DDBJ databases">
        <title>Marinobacter sediminicola sp. nov. and Marinobacter maritimum sp. nov., isolated from marine sediment.</title>
        <authorList>
            <person name="An J."/>
        </authorList>
    </citation>
    <scope>NUCLEOTIDE SEQUENCE</scope>
    <source>
        <strain evidence="7">F60267</strain>
    </source>
</reference>
<dbReference type="Pfam" id="PF01694">
    <property type="entry name" value="Rhomboid"/>
    <property type="match status" value="1"/>
</dbReference>
<name>A0ABU2HK09_9GAMM</name>